<accession>A0A6C0BZF1</accession>
<organism evidence="1">
    <name type="scientific">viral metagenome</name>
    <dbReference type="NCBI Taxonomy" id="1070528"/>
    <lineage>
        <taxon>unclassified sequences</taxon>
        <taxon>metagenomes</taxon>
        <taxon>organismal metagenomes</taxon>
    </lineage>
</organism>
<sequence>MSSQYFINQTDVSSALLPPDLLGSYCITNLENTAIIKHPGMVSGLNLYISKNNLYVLYYSSPHWGIYDNNSGSNIVQSTVSNAGPTNIDWYLGGVNIGKIVINGTYPAFPRIGGRLRLLCIRCPVGGGLCNNFTYEDLAERRKAHILANNNNNMSNKLLVAKQIQNRRSSRVWASQTPTDTNPNVQNLVRPLGTNILIYRADRSSTHNNLLNSGDFSDRIGNKCKTSCSTVHAVKCGAQLCLDPDVPYTK</sequence>
<evidence type="ECO:0000313" key="1">
    <source>
        <dbReference type="EMBL" id="QHS96939.1"/>
    </source>
</evidence>
<proteinExistence type="predicted"/>
<dbReference type="AlphaFoldDB" id="A0A6C0BZF1"/>
<reference evidence="1" key="1">
    <citation type="journal article" date="2020" name="Nature">
        <title>Giant virus diversity and host interactions through global metagenomics.</title>
        <authorList>
            <person name="Schulz F."/>
            <person name="Roux S."/>
            <person name="Paez-Espino D."/>
            <person name="Jungbluth S."/>
            <person name="Walsh D.A."/>
            <person name="Denef V.J."/>
            <person name="McMahon K.D."/>
            <person name="Konstantinidis K.T."/>
            <person name="Eloe-Fadrosh E.A."/>
            <person name="Kyrpides N.C."/>
            <person name="Woyke T."/>
        </authorList>
    </citation>
    <scope>NUCLEOTIDE SEQUENCE</scope>
    <source>
        <strain evidence="1">GVMAG-M-3300020166-5</strain>
    </source>
</reference>
<name>A0A6C0BZF1_9ZZZZ</name>
<dbReference type="EMBL" id="MN739281">
    <property type="protein sequence ID" value="QHS96939.1"/>
    <property type="molecule type" value="Genomic_DNA"/>
</dbReference>
<protein>
    <submittedName>
        <fullName evidence="1">Uncharacterized protein</fullName>
    </submittedName>
</protein>